<evidence type="ECO:0000313" key="4">
    <source>
        <dbReference type="Proteomes" id="UP001148313"/>
    </source>
</evidence>
<feature type="domain" description="OLD protein-like TOPRIM" evidence="2">
    <location>
        <begin position="458"/>
        <end position="525"/>
    </location>
</feature>
<proteinExistence type="predicted"/>
<dbReference type="InterPro" id="IPR034139">
    <property type="entry name" value="TOPRIM_OLD"/>
</dbReference>
<dbReference type="PANTHER" id="PTHR43581">
    <property type="entry name" value="ATP/GTP PHOSPHATASE"/>
    <property type="match status" value="1"/>
</dbReference>
<dbReference type="SUPFAM" id="SSF52540">
    <property type="entry name" value="P-loop containing nucleoside triphosphate hydrolases"/>
    <property type="match status" value="1"/>
</dbReference>
<feature type="domain" description="Endonuclease GajA/Old nuclease/RecF-like AAA" evidence="1">
    <location>
        <begin position="1"/>
        <end position="394"/>
    </location>
</feature>
<organism evidence="3 4">
    <name type="scientific">Hoeflea poritis</name>
    <dbReference type="NCBI Taxonomy" id="2993659"/>
    <lineage>
        <taxon>Bacteria</taxon>
        <taxon>Pseudomonadati</taxon>
        <taxon>Pseudomonadota</taxon>
        <taxon>Alphaproteobacteria</taxon>
        <taxon>Hyphomicrobiales</taxon>
        <taxon>Rhizobiaceae</taxon>
        <taxon>Hoeflea</taxon>
    </lineage>
</organism>
<dbReference type="Proteomes" id="UP001148313">
    <property type="component" value="Unassembled WGS sequence"/>
</dbReference>
<evidence type="ECO:0000259" key="1">
    <source>
        <dbReference type="Pfam" id="PF13175"/>
    </source>
</evidence>
<evidence type="ECO:0000313" key="3">
    <source>
        <dbReference type="EMBL" id="MDA4848848.1"/>
    </source>
</evidence>
<dbReference type="EMBL" id="JAPJZH010000036">
    <property type="protein sequence ID" value="MDA4848848.1"/>
    <property type="molecule type" value="Genomic_DNA"/>
</dbReference>
<dbReference type="InterPro" id="IPR027417">
    <property type="entry name" value="P-loop_NTPase"/>
</dbReference>
<dbReference type="PANTHER" id="PTHR43581:SF4">
    <property type="entry name" value="ATP_GTP PHOSPHATASE"/>
    <property type="match status" value="1"/>
</dbReference>
<keyword evidence="4" id="KW-1185">Reference proteome</keyword>
<dbReference type="InterPro" id="IPR041685">
    <property type="entry name" value="AAA_GajA/Old/RecF-like"/>
</dbReference>
<name>A0ABT4VVY0_9HYPH</name>
<evidence type="ECO:0000259" key="2">
    <source>
        <dbReference type="Pfam" id="PF20469"/>
    </source>
</evidence>
<dbReference type="Pfam" id="PF20469">
    <property type="entry name" value="OLD-like_TOPRIM"/>
    <property type="match status" value="1"/>
</dbReference>
<protein>
    <submittedName>
        <fullName evidence="3">AAA family ATPase</fullName>
    </submittedName>
</protein>
<sequence length="645" mass="72195">MKIASVRIENFRSFKDETIPFNNYACFVGPNGAGKSTVLTALNVFFRESNGLPTDLSQLEDEDFHCKETDEPVKITVTFKDLDEEATEDFSDYVRQGQLVVSAVATFDQAIGKADVKQYGQRLAMLAFAPFFKALDEGKKVAELKDIYSGIRSGHEELPAPGTKDAMIRALHEYEAGRPEQCELIPSEDQFYGFSKGTNRLARHVQWVYVPAVKDATSEQVEARNSALGKLLARTVRSKTNFDESMKKLRADMQQQYQELLDGSQDVLNEISKSLQSRLSEWAHPDARLRLQWKQDPDKSVRVEEPWAHILAGEGDFEGELARFGHGLQRSYLLALLQELSGTEAGESPTLILACEEPELYQHPPQARHLAAVLNKLSHGNSQVIVSTHNPWFVSGEGFEDVRMVRKEDGSPRSMVCHMSFKDIAEAVGQATGEEPTKPEGALAKIHQALQPALNEMFFTRRLILVEGLEDVAYLQAYFNLLNKLDDFRRLGCHIVAANGKSELLRPLVISNYMKIPTYLVFDSDADKPDRNGSKAKHEKDNKALFRLAGGDEKTPFPDETVWGTGFTAWHSDIGAIVKDEIGAEDWAKYRNAADQRYGHVGDLKKNFLHIGASLAFAWEDKKQSESLAKLCASVLETDNFVPFA</sequence>
<dbReference type="InterPro" id="IPR051396">
    <property type="entry name" value="Bact_Antivir_Def_Nuclease"/>
</dbReference>
<gene>
    <name evidence="3" type="ORF">OOZ53_26085</name>
</gene>
<comment type="caution">
    <text evidence="3">The sequence shown here is derived from an EMBL/GenBank/DDBJ whole genome shotgun (WGS) entry which is preliminary data.</text>
</comment>
<dbReference type="Pfam" id="PF13175">
    <property type="entry name" value="AAA_15"/>
    <property type="match status" value="1"/>
</dbReference>
<dbReference type="RefSeq" id="WP_271092730.1">
    <property type="nucleotide sequence ID" value="NZ_JAPJZH010000036.1"/>
</dbReference>
<dbReference type="Gene3D" id="3.40.50.300">
    <property type="entry name" value="P-loop containing nucleotide triphosphate hydrolases"/>
    <property type="match status" value="1"/>
</dbReference>
<reference evidence="3" key="1">
    <citation type="submission" date="2022-11" db="EMBL/GenBank/DDBJ databases">
        <title>Hoeflea poritis sp. nov., isolated from scleractinian coral Porites lutea.</title>
        <authorList>
            <person name="Zhang G."/>
            <person name="Wei Q."/>
            <person name="Cai L."/>
        </authorList>
    </citation>
    <scope>NUCLEOTIDE SEQUENCE</scope>
    <source>
        <strain evidence="3">E7-10</strain>
    </source>
</reference>
<accession>A0ABT4VVY0</accession>